<protein>
    <submittedName>
        <fullName evidence="1">Uncharacterized protein</fullName>
    </submittedName>
</protein>
<organism evidence="1 2">
    <name type="scientific">Diphasiastrum complanatum</name>
    <name type="common">Issler's clubmoss</name>
    <name type="synonym">Lycopodium complanatum</name>
    <dbReference type="NCBI Taxonomy" id="34168"/>
    <lineage>
        <taxon>Eukaryota</taxon>
        <taxon>Viridiplantae</taxon>
        <taxon>Streptophyta</taxon>
        <taxon>Embryophyta</taxon>
        <taxon>Tracheophyta</taxon>
        <taxon>Lycopodiopsida</taxon>
        <taxon>Lycopodiales</taxon>
        <taxon>Lycopodiaceae</taxon>
        <taxon>Lycopodioideae</taxon>
        <taxon>Diphasiastrum</taxon>
    </lineage>
</organism>
<reference evidence="2" key="1">
    <citation type="journal article" date="2024" name="Proc. Natl. Acad. Sci. U.S.A.">
        <title>Extraordinary preservation of gene collinearity over three hundred million years revealed in homosporous lycophytes.</title>
        <authorList>
            <person name="Li C."/>
            <person name="Wickell D."/>
            <person name="Kuo L.Y."/>
            <person name="Chen X."/>
            <person name="Nie B."/>
            <person name="Liao X."/>
            <person name="Peng D."/>
            <person name="Ji J."/>
            <person name="Jenkins J."/>
            <person name="Williams M."/>
            <person name="Shu S."/>
            <person name="Plott C."/>
            <person name="Barry K."/>
            <person name="Rajasekar S."/>
            <person name="Grimwood J."/>
            <person name="Han X."/>
            <person name="Sun S."/>
            <person name="Hou Z."/>
            <person name="He W."/>
            <person name="Dai G."/>
            <person name="Sun C."/>
            <person name="Schmutz J."/>
            <person name="Leebens-Mack J.H."/>
            <person name="Li F.W."/>
            <person name="Wang L."/>
        </authorList>
    </citation>
    <scope>NUCLEOTIDE SEQUENCE [LARGE SCALE GENOMIC DNA]</scope>
    <source>
        <strain evidence="2">cv. PW_Plant_1</strain>
    </source>
</reference>
<proteinExistence type="predicted"/>
<name>A0ACC2BI41_DIPCM</name>
<gene>
    <name evidence="1" type="ORF">O6H91_15G035200</name>
</gene>
<evidence type="ECO:0000313" key="2">
    <source>
        <dbReference type="Proteomes" id="UP001162992"/>
    </source>
</evidence>
<dbReference type="EMBL" id="CM055106">
    <property type="protein sequence ID" value="KAJ7529134.1"/>
    <property type="molecule type" value="Genomic_DNA"/>
</dbReference>
<dbReference type="Proteomes" id="UP001162992">
    <property type="component" value="Chromosome 15"/>
</dbReference>
<comment type="caution">
    <text evidence="1">The sequence shown here is derived from an EMBL/GenBank/DDBJ whole genome shotgun (WGS) entry which is preliminary data.</text>
</comment>
<keyword evidence="2" id="KW-1185">Reference proteome</keyword>
<accession>A0ACC2BI41</accession>
<evidence type="ECO:0000313" key="1">
    <source>
        <dbReference type="EMBL" id="KAJ7529134.1"/>
    </source>
</evidence>
<sequence>MGVEGVDKTKVEGVDEVKSGRRIRLLCFHGFRTSAQILEKQLGKWDASIHDLLDLTFLQAPFPAEGKSDVESIFPPPYFEWFSFNKVLLQAFTEYVGVQEAVEYISKYMKQNGPFDGFLGFSQGAILSAYLVSLQEKGLALQDVEPLRLIVIISGAKFPSSKMELAYRETIRCPSIHFIGEKDYLKTPGEELVKLFQSPFIIRHSYGHTIPRLDADTTLKVVDYLKQERDKLSLPSRTDEDSISKDEDETLQKTDYCVKNLDA</sequence>